<dbReference type="PANTHER" id="PTHR13693:SF3">
    <property type="entry name" value="LD36009P"/>
    <property type="match status" value="1"/>
</dbReference>
<dbReference type="GO" id="GO:0008890">
    <property type="term" value="F:glycine C-acetyltransferase activity"/>
    <property type="evidence" value="ECO:0007669"/>
    <property type="project" value="UniProtKB-EC"/>
</dbReference>
<dbReference type="InterPro" id="IPR015424">
    <property type="entry name" value="PyrdxlP-dep_Trfase"/>
</dbReference>
<evidence type="ECO:0000313" key="7">
    <source>
        <dbReference type="EMBL" id="ADE57899.1"/>
    </source>
</evidence>
<dbReference type="SUPFAM" id="SSF53383">
    <property type="entry name" value="PLP-dependent transferases"/>
    <property type="match status" value="1"/>
</dbReference>
<evidence type="ECO:0000256" key="5">
    <source>
        <dbReference type="RuleBase" id="RU003693"/>
    </source>
</evidence>
<dbReference type="STRING" id="572547.Amico_1786"/>
<keyword evidence="4 5" id="KW-0663">Pyridoxal phosphate</keyword>
<dbReference type="GO" id="GO:0030170">
    <property type="term" value="F:pyridoxal phosphate binding"/>
    <property type="evidence" value="ECO:0007669"/>
    <property type="project" value="InterPro"/>
</dbReference>
<dbReference type="InterPro" id="IPR050087">
    <property type="entry name" value="AON_synthase_class-II"/>
</dbReference>
<dbReference type="InterPro" id="IPR010962">
    <property type="entry name" value="AONS_Archaea/Firmicutes"/>
</dbReference>
<dbReference type="EC" id="2.3.1.29" evidence="7"/>
<dbReference type="InterPro" id="IPR015421">
    <property type="entry name" value="PyrdxlP-dep_Trfase_major"/>
</dbReference>
<evidence type="ECO:0000256" key="3">
    <source>
        <dbReference type="ARBA" id="ARBA00022679"/>
    </source>
</evidence>
<dbReference type="Proteomes" id="UP000002366">
    <property type="component" value="Chromosome"/>
</dbReference>
<dbReference type="eggNOG" id="COG0156">
    <property type="taxonomic scope" value="Bacteria"/>
</dbReference>
<dbReference type="EMBL" id="CP001997">
    <property type="protein sequence ID" value="ADE57899.1"/>
    <property type="molecule type" value="Genomic_DNA"/>
</dbReference>
<evidence type="ECO:0000256" key="4">
    <source>
        <dbReference type="ARBA" id="ARBA00022898"/>
    </source>
</evidence>
<keyword evidence="7" id="KW-0012">Acyltransferase</keyword>
<organism evidence="7 8">
    <name type="scientific">Aminobacterium colombiense (strain DSM 12261 / ALA-1)</name>
    <dbReference type="NCBI Taxonomy" id="572547"/>
    <lineage>
        <taxon>Bacteria</taxon>
        <taxon>Thermotogati</taxon>
        <taxon>Synergistota</taxon>
        <taxon>Synergistia</taxon>
        <taxon>Synergistales</taxon>
        <taxon>Aminobacteriaceae</taxon>
        <taxon>Aminobacterium</taxon>
    </lineage>
</organism>
<dbReference type="AlphaFoldDB" id="D5EH67"/>
<dbReference type="FunFam" id="3.40.640.10:FF:000006">
    <property type="entry name" value="5-aminolevulinate synthase, mitochondrial"/>
    <property type="match status" value="1"/>
</dbReference>
<protein>
    <submittedName>
        <fullName evidence="7">Pyridoxal phosphate-dependent acyltransferase</fullName>
        <ecNumber evidence="7">2.3.1.29</ecNumber>
    </submittedName>
</protein>
<comment type="cofactor">
    <cofactor evidence="1 5">
        <name>pyridoxal 5'-phosphate</name>
        <dbReference type="ChEBI" id="CHEBI:597326"/>
    </cofactor>
</comment>
<keyword evidence="8" id="KW-1185">Reference proteome</keyword>
<dbReference type="Gene3D" id="3.90.1150.10">
    <property type="entry name" value="Aspartate Aminotransferase, domain 1"/>
    <property type="match status" value="1"/>
</dbReference>
<dbReference type="InterPro" id="IPR004839">
    <property type="entry name" value="Aminotransferase_I/II_large"/>
</dbReference>
<dbReference type="OrthoDB" id="9807157at2"/>
<dbReference type="Pfam" id="PF00155">
    <property type="entry name" value="Aminotran_1_2"/>
    <property type="match status" value="1"/>
</dbReference>
<gene>
    <name evidence="7" type="ordered locus">Amico_1786</name>
</gene>
<dbReference type="RefSeq" id="WP_013049161.1">
    <property type="nucleotide sequence ID" value="NC_014011.1"/>
</dbReference>
<proteinExistence type="inferred from homology"/>
<dbReference type="InterPro" id="IPR001917">
    <property type="entry name" value="Aminotrans_II_pyridoxalP_BS"/>
</dbReference>
<dbReference type="HOGENOM" id="CLU_015846_11_0_0"/>
<evidence type="ECO:0000256" key="2">
    <source>
        <dbReference type="ARBA" id="ARBA00011738"/>
    </source>
</evidence>
<dbReference type="PANTHER" id="PTHR13693">
    <property type="entry name" value="CLASS II AMINOTRANSFERASE/8-AMINO-7-OXONONANOATE SYNTHASE"/>
    <property type="match status" value="1"/>
</dbReference>
<feature type="domain" description="Aminotransferase class I/classII large" evidence="6">
    <location>
        <begin position="43"/>
        <end position="382"/>
    </location>
</feature>
<dbReference type="PROSITE" id="PS00599">
    <property type="entry name" value="AA_TRANSFER_CLASS_2"/>
    <property type="match status" value="1"/>
</dbReference>
<reference evidence="7 8" key="1">
    <citation type="journal article" date="2010" name="Stand. Genomic Sci.">
        <title>Complete genome sequence of Aminobacterium colombiense type strain (ALA-1).</title>
        <authorList>
            <person name="Chertkov O."/>
            <person name="Sikorski J."/>
            <person name="Brambilla E."/>
            <person name="Lapidus A."/>
            <person name="Copeland A."/>
            <person name="Glavina Del Rio T."/>
            <person name="Nolan M."/>
            <person name="Lucas S."/>
            <person name="Tice H."/>
            <person name="Cheng J.F."/>
            <person name="Han C."/>
            <person name="Detter J.C."/>
            <person name="Bruce D."/>
            <person name="Tapia R."/>
            <person name="Goodwin L."/>
            <person name="Pitluck S."/>
            <person name="Liolios K."/>
            <person name="Ivanova N."/>
            <person name="Mavromatis K."/>
            <person name="Ovchinnikova G."/>
            <person name="Pati A."/>
            <person name="Chen A."/>
            <person name="Palaniappan K."/>
            <person name="Land M."/>
            <person name="Hauser L."/>
            <person name="Chang Y.J."/>
            <person name="Jeffries C.D."/>
            <person name="Spring S."/>
            <person name="Rohde M."/>
            <person name="Goker M."/>
            <person name="Bristow J."/>
            <person name="Eisen J.A."/>
            <person name="Markowitz V."/>
            <person name="Hugenholtz P."/>
            <person name="Kyrpides N.C."/>
            <person name="Klenk H.P."/>
        </authorList>
    </citation>
    <scope>NUCLEOTIDE SEQUENCE [LARGE SCALE GENOMIC DNA]</scope>
    <source>
        <strain evidence="8">DSM 12261 / ALA-1</strain>
    </source>
</reference>
<comment type="subunit">
    <text evidence="2">Homodimer.</text>
</comment>
<dbReference type="NCBIfam" id="TIGR01825">
    <property type="entry name" value="gly_Cac_T_rel"/>
    <property type="match status" value="1"/>
</dbReference>
<dbReference type="CDD" id="cd06454">
    <property type="entry name" value="KBL_like"/>
    <property type="match status" value="1"/>
</dbReference>
<dbReference type="InterPro" id="IPR015422">
    <property type="entry name" value="PyrdxlP-dep_Trfase_small"/>
</dbReference>
<comment type="similarity">
    <text evidence="5">Belongs to the class-II pyridoxal-phosphate-dependent aminotransferase family.</text>
</comment>
<evidence type="ECO:0000259" key="6">
    <source>
        <dbReference type="Pfam" id="PF00155"/>
    </source>
</evidence>
<dbReference type="NCBIfam" id="NF005394">
    <property type="entry name" value="PRK06939.1"/>
    <property type="match status" value="1"/>
</dbReference>
<accession>D5EH67</accession>
<evidence type="ECO:0000313" key="8">
    <source>
        <dbReference type="Proteomes" id="UP000002366"/>
    </source>
</evidence>
<name>D5EH67_AMICL</name>
<evidence type="ECO:0000256" key="1">
    <source>
        <dbReference type="ARBA" id="ARBA00001933"/>
    </source>
</evidence>
<dbReference type="KEGG" id="aco:Amico_1786"/>
<sequence length="397" mass="43143">MTIKKTFITEELDRLKREGLYTNIPVIAGPQGAWVEIEGKKYLSCCSNNYLGFCNDPALIEAVKKYVDKWGVGPGAVRTIAGTLDLHLELEKKLAEFKGTEAAMVVQSGFCANLAAIPPLVSKGDLIFSDELNHASIIDGCRLSRAEIVRFKHADPENLDAQLAKYDNVNCHKLVISDGVFSMDGDIAPLPALVEVAEKHGAMIMVDDAHGEGVLGRGGRGIVDHFNLHGRVDVEVGTLSKAFGVVGGFVAGDAELVDYIRQKARPNLFSSAMTVPDIGANLAALEELSRSEDRVKRLWENGRYLKKGLKDMGFNIGHSETPITPVIIGEATEAKKFSARLFEEGVFAGAITFPTVPMGTARIRVMVSAAHTKEDLNFALQKFQLVGEEMKIISSSR</sequence>
<dbReference type="Gene3D" id="3.40.640.10">
    <property type="entry name" value="Type I PLP-dependent aspartate aminotransferase-like (Major domain)"/>
    <property type="match status" value="1"/>
</dbReference>
<keyword evidence="3 7" id="KW-0808">Transferase</keyword>